<evidence type="ECO:0000256" key="1">
    <source>
        <dbReference type="SAM" id="Phobius"/>
    </source>
</evidence>
<dbReference type="OrthoDB" id="2935100at2"/>
<evidence type="ECO:0000313" key="2">
    <source>
        <dbReference type="EMBL" id="OAS23682.1"/>
    </source>
</evidence>
<dbReference type="Proteomes" id="UP000078454">
    <property type="component" value="Unassembled WGS sequence"/>
</dbReference>
<name>A0A198AQY0_9BACL</name>
<accession>A0A198AQY0</accession>
<keyword evidence="3" id="KW-1185">Reference proteome</keyword>
<feature type="transmembrane region" description="Helical" evidence="1">
    <location>
        <begin position="12"/>
        <end position="35"/>
    </location>
</feature>
<keyword evidence="1" id="KW-0472">Membrane</keyword>
<feature type="transmembrane region" description="Helical" evidence="1">
    <location>
        <begin position="41"/>
        <end position="63"/>
    </location>
</feature>
<proteinExistence type="predicted"/>
<sequence>MEAARKITKLIVLTSGVALFDIVMLSPGFLGIGIGHSALETAFTVSILLGSTLLLLFGIYSIVMKSNLRLPIKQMKSPEDLEGALKQFKGIKSLAQEIALGLHQLERMRKKQETIRSVLTQRFEPSGLSFQKFASTTREVEKLFFHNIRSMINRLHVFDEEEFQSITKQSTSQLSPEFLQEKRTVYKAHMSFVKSSLHINEEILLKLDRLLLEISQLDSMANGDIGQMPGMQEIDALIKQTQFYKP</sequence>
<keyword evidence="1" id="KW-1133">Transmembrane helix</keyword>
<keyword evidence="1" id="KW-0812">Transmembrane</keyword>
<dbReference type="EMBL" id="LYPB01000037">
    <property type="protein sequence ID" value="OAS23682.1"/>
    <property type="molecule type" value="Genomic_DNA"/>
</dbReference>
<reference evidence="2 3" key="1">
    <citation type="submission" date="2016-05" db="EMBL/GenBank/DDBJ databases">
        <title>Paenibacillus sp. 1ZS3-15 nov., isolated from the rhizosphere soil.</title>
        <authorList>
            <person name="Zhang X.X."/>
            <person name="Zhang J."/>
        </authorList>
    </citation>
    <scope>NUCLEOTIDE SEQUENCE [LARGE SCALE GENOMIC DNA]</scope>
    <source>
        <strain evidence="2 3">1ZS3-15</strain>
    </source>
</reference>
<dbReference type="STRING" id="1850517.A8708_06085"/>
<dbReference type="RefSeq" id="WP_068661720.1">
    <property type="nucleotide sequence ID" value="NZ_LYPB01000037.1"/>
</dbReference>
<comment type="caution">
    <text evidence="2">The sequence shown here is derived from an EMBL/GenBank/DDBJ whole genome shotgun (WGS) entry which is preliminary data.</text>
</comment>
<protein>
    <submittedName>
        <fullName evidence="2">Uncharacterized protein</fullName>
    </submittedName>
</protein>
<evidence type="ECO:0000313" key="3">
    <source>
        <dbReference type="Proteomes" id="UP000078454"/>
    </source>
</evidence>
<organism evidence="2 3">
    <name type="scientific">Paenibacillus oryzisoli</name>
    <dbReference type="NCBI Taxonomy" id="1850517"/>
    <lineage>
        <taxon>Bacteria</taxon>
        <taxon>Bacillati</taxon>
        <taxon>Bacillota</taxon>
        <taxon>Bacilli</taxon>
        <taxon>Bacillales</taxon>
        <taxon>Paenibacillaceae</taxon>
        <taxon>Paenibacillus</taxon>
    </lineage>
</organism>
<gene>
    <name evidence="2" type="ORF">A8708_06085</name>
</gene>
<dbReference type="AlphaFoldDB" id="A0A198AQY0"/>